<protein>
    <submittedName>
        <fullName evidence="2">Alpha/beta hydrolase</fullName>
    </submittedName>
</protein>
<dbReference type="Gene3D" id="3.40.50.1820">
    <property type="entry name" value="alpha/beta hydrolase"/>
    <property type="match status" value="1"/>
</dbReference>
<gene>
    <name evidence="2" type="ORF">GRX66_08480</name>
</gene>
<keyword evidence="3" id="KW-1185">Reference proteome</keyword>
<sequence length="195" mass="21319">MMPGAGHGPWGDIFDLLAEDAARDGAYVLRFEGWPTPDDLEAKTLREFQSELVAALERLREAGCTELSVVAKSFGGGVTLTDVPDAVDRAVLWAPATFTLGDTDRLEDALDTPFEELIEPSERRTFAPSRLADVDVPVLVIQGADDRPELVENARGVVDALPDAELVVREGEDHSFRGDDREQAVVEQTLAFLRD</sequence>
<comment type="caution">
    <text evidence="2">The sequence shown here is derived from an EMBL/GenBank/DDBJ whole genome shotgun (WGS) entry which is preliminary data.</text>
</comment>
<accession>A0A6B0SFV3</accession>
<evidence type="ECO:0000313" key="2">
    <source>
        <dbReference type="EMBL" id="MXR20644.1"/>
    </source>
</evidence>
<dbReference type="SUPFAM" id="SSF53474">
    <property type="entry name" value="alpha/beta-Hydrolases"/>
    <property type="match status" value="1"/>
</dbReference>
<dbReference type="Proteomes" id="UP000471521">
    <property type="component" value="Unassembled WGS sequence"/>
</dbReference>
<name>A0A6B0SFV3_9EURY</name>
<dbReference type="Pfam" id="PF08386">
    <property type="entry name" value="Abhydrolase_4"/>
    <property type="match status" value="1"/>
</dbReference>
<dbReference type="InterPro" id="IPR029058">
    <property type="entry name" value="AB_hydrolase_fold"/>
</dbReference>
<reference evidence="2 3" key="1">
    <citation type="submission" date="2019-12" db="EMBL/GenBank/DDBJ databases">
        <title>Isolation and characterization of three novel carbon monoxide-oxidizing members of Halobacteria from salione crusts and soils.</title>
        <authorList>
            <person name="Myers M.R."/>
            <person name="King G.M."/>
        </authorList>
    </citation>
    <scope>NUCLEOTIDE SEQUENCE [LARGE SCALE GENOMIC DNA]</scope>
    <source>
        <strain evidence="2 3">PCN9</strain>
    </source>
</reference>
<keyword evidence="2" id="KW-0378">Hydrolase</keyword>
<dbReference type="InterPro" id="IPR013595">
    <property type="entry name" value="Pept_S33_TAP-like_C"/>
</dbReference>
<dbReference type="GO" id="GO:0016787">
    <property type="term" value="F:hydrolase activity"/>
    <property type="evidence" value="ECO:0007669"/>
    <property type="project" value="UniProtKB-KW"/>
</dbReference>
<organism evidence="2 3">
    <name type="scientific">Halobacterium bonnevillei</name>
    <dbReference type="NCBI Taxonomy" id="2692200"/>
    <lineage>
        <taxon>Archaea</taxon>
        <taxon>Methanobacteriati</taxon>
        <taxon>Methanobacteriota</taxon>
        <taxon>Stenosarchaea group</taxon>
        <taxon>Halobacteria</taxon>
        <taxon>Halobacteriales</taxon>
        <taxon>Halobacteriaceae</taxon>
        <taxon>Halobacterium</taxon>
    </lineage>
</organism>
<proteinExistence type="predicted"/>
<feature type="domain" description="Peptidase S33 tripeptidyl aminopeptidase-like C-terminal" evidence="1">
    <location>
        <begin position="129"/>
        <end position="195"/>
    </location>
</feature>
<dbReference type="EMBL" id="WUUU01000054">
    <property type="protein sequence ID" value="MXR20644.1"/>
    <property type="molecule type" value="Genomic_DNA"/>
</dbReference>
<evidence type="ECO:0000313" key="3">
    <source>
        <dbReference type="Proteomes" id="UP000471521"/>
    </source>
</evidence>
<dbReference type="AlphaFoldDB" id="A0A6B0SFV3"/>
<evidence type="ECO:0000259" key="1">
    <source>
        <dbReference type="Pfam" id="PF08386"/>
    </source>
</evidence>